<gene>
    <name evidence="6" type="ORF">PFISCL1PPCAC_15788</name>
</gene>
<dbReference type="InterPro" id="IPR001841">
    <property type="entry name" value="Znf_RING"/>
</dbReference>
<evidence type="ECO:0000256" key="2">
    <source>
        <dbReference type="ARBA" id="ARBA00022771"/>
    </source>
</evidence>
<dbReference type="PROSITE" id="PS50089">
    <property type="entry name" value="ZF_RING_2"/>
    <property type="match status" value="1"/>
</dbReference>
<dbReference type="GO" id="GO:0005770">
    <property type="term" value="C:late endosome"/>
    <property type="evidence" value="ECO:0007669"/>
    <property type="project" value="TreeGrafter"/>
</dbReference>
<comment type="caution">
    <text evidence="6">The sequence shown here is derived from an EMBL/GenBank/DDBJ whole genome shotgun (WGS) entry which is preliminary data.</text>
</comment>
<sequence length="1295" mass="143553">DQEYAPSYDLPYSWTVVDMSVRSSSLMDELDDTASWLGSIGDETGSIPTLSLDDVLKDCSWEEGGSAAGLLEGVSFGDDELSLVEGGRPLSSSLSSTPSSAHYSLDCPVRSRMMDKLSLLLMAHSQLEGVPTALAIRETRLAVCTSRGTLLIFSLTTENLERAVRCDVVESAACCTFAHDGRTIAVGHAKGRVRLINASTGSIELTTTNVVQMDRGILHISFLGNRSLLVLDSGGSVYEVRQKRGMLGTRKEESRCVFSGCNGEVVHFTLPAPSTKLNLLFLVSLTKVLVVSTRHGGAVLCAFPARGPHDAPPLMDFRMDSSAIFFLLIGRGDKLSLYRIVVSRLGTTKRAATLHRTVTVDTKHPLVQARFHCGSLVTAIDAQERVLSIDLDKGTVVEGDPEEAAIQCVFATADYKGLAYGGNVSAAMRTVAENAAYSSVVRSGSSLYVLGPSIIYELTVMDEHQQLETYYDRKEYISAALFLLDLVRGRIRARDPIFISHIHIRIAECLRLLLDDTVAGVGSGRVVELIAHYRRNIDVLLRVSVGSRLFDVVYDEIYPVLEKDSLSKAVLLEYLDEYVLDGALERPPPLIVSDYLSNLINEGHFSQLQSAVVRIPIDCIDLHKVMTTCRQNGLYDGVIYVMNRALGDYLGPLEEMLDTVSSFSGRGDLLSDHEVQQGAQLLLYLHCCLAGAAYPIGSLPEDQEKIVPVQVYRCITSVHGKEGVGRREEGSYPHLRLLLQFDAQQFLHVVCTCADAPLFQSEDNRLQRLTEIVGMLSLECKSAPILSEYLKLVANLVATDRISTPTETVNQAVEALLRLPTLTQGEEQSVVEVMRYVTGIDMERVLRLSAKPLRVIICSHIYRLQRRFVDLLRCYLTPPVNTESFFDVSNRLLVSDLTREERKATEEYLKDEVEDLAVLSHSSTASLIVEHMGTYWADLRRRTTPDQQRAVRQKCGELISEAFRLRRNRGESFLTGDDDLDEWLFETAFEWAAIEGKKEDGELKSLLLYWLPLGSRTDVCLNAAAASGNRTSSVVLLLEARGLLTRAFSLLLDQLDAAIAEGNDERLLSSTDSILSLSRSHPDEATQHSWLLTLFHRIVDATQIGDGNGEMHDRLLHTVERVLESGTERAIDIIQSLIQYPSFCQASYSEHSSLLNSMIDACEHEKRILDAFNRIQAAEGAASFKEITALSSRRVEAVVAPECASCEQGISRAAYLYSCGHMQHQECWTSKEKMCPVCCVNESMNNESTTVPPRRASVHHPGALSYARDDRRQKKRRNIFDMWDHESYLGPAGEL</sequence>
<keyword evidence="2 4" id="KW-0479">Metal-binding</keyword>
<dbReference type="Proteomes" id="UP001432322">
    <property type="component" value="Unassembled WGS sequence"/>
</dbReference>
<evidence type="ECO:0000256" key="3">
    <source>
        <dbReference type="ARBA" id="ARBA00022833"/>
    </source>
</evidence>
<dbReference type="InterPro" id="IPR025941">
    <property type="entry name" value="Vps8_central_dom"/>
</dbReference>
<proteinExistence type="inferred from homology"/>
<keyword evidence="7" id="KW-1185">Reference proteome</keyword>
<dbReference type="GO" id="GO:0008270">
    <property type="term" value="F:zinc ion binding"/>
    <property type="evidence" value="ECO:0007669"/>
    <property type="project" value="UniProtKB-KW"/>
</dbReference>
<evidence type="ECO:0000256" key="4">
    <source>
        <dbReference type="PROSITE-ProRule" id="PRU00175"/>
    </source>
</evidence>
<feature type="non-terminal residue" evidence="6">
    <location>
        <position position="1"/>
    </location>
</feature>
<organism evidence="6 7">
    <name type="scientific">Pristionchus fissidentatus</name>
    <dbReference type="NCBI Taxonomy" id="1538716"/>
    <lineage>
        <taxon>Eukaryota</taxon>
        <taxon>Metazoa</taxon>
        <taxon>Ecdysozoa</taxon>
        <taxon>Nematoda</taxon>
        <taxon>Chromadorea</taxon>
        <taxon>Rhabditida</taxon>
        <taxon>Rhabditina</taxon>
        <taxon>Diplogasteromorpha</taxon>
        <taxon>Diplogasteroidea</taxon>
        <taxon>Neodiplogasteridae</taxon>
        <taxon>Pristionchus</taxon>
    </lineage>
</organism>
<name>A0AAV5VY53_9BILA</name>
<comment type="similarity">
    <text evidence="1">Belongs to the VPS8 family.</text>
</comment>
<dbReference type="GO" id="GO:0030897">
    <property type="term" value="C:HOPS complex"/>
    <property type="evidence" value="ECO:0007669"/>
    <property type="project" value="TreeGrafter"/>
</dbReference>
<keyword evidence="2 4" id="KW-0863">Zinc-finger</keyword>
<evidence type="ECO:0000256" key="1">
    <source>
        <dbReference type="ARBA" id="ARBA00009422"/>
    </source>
</evidence>
<dbReference type="Gene3D" id="2.130.10.10">
    <property type="entry name" value="YVTN repeat-like/Quinoprotein amine dehydrogenase"/>
    <property type="match status" value="1"/>
</dbReference>
<feature type="domain" description="RING-type" evidence="5">
    <location>
        <begin position="1203"/>
        <end position="1238"/>
    </location>
</feature>
<dbReference type="GO" id="GO:0034058">
    <property type="term" value="P:endosomal vesicle fusion"/>
    <property type="evidence" value="ECO:0007669"/>
    <property type="project" value="TreeGrafter"/>
</dbReference>
<protein>
    <recommendedName>
        <fullName evidence="5">RING-type domain-containing protein</fullName>
    </recommendedName>
</protein>
<dbReference type="EMBL" id="BTSY01000004">
    <property type="protein sequence ID" value="GMT24491.1"/>
    <property type="molecule type" value="Genomic_DNA"/>
</dbReference>
<dbReference type="GO" id="GO:0006623">
    <property type="term" value="P:protein targeting to vacuole"/>
    <property type="evidence" value="ECO:0007669"/>
    <property type="project" value="InterPro"/>
</dbReference>
<accession>A0AAV5VY53</accession>
<dbReference type="Pfam" id="PF12816">
    <property type="entry name" value="TPR_Vps8"/>
    <property type="match status" value="1"/>
</dbReference>
<dbReference type="PANTHER" id="PTHR12616:SF8">
    <property type="entry name" value="VACUOLAR PROTEIN SORTING-ASSOCIATED PROTEIN 8 HOMOLOG"/>
    <property type="match status" value="1"/>
</dbReference>
<dbReference type="PANTHER" id="PTHR12616">
    <property type="entry name" value="VACUOLAR PROTEIN SORTING VPS41"/>
    <property type="match status" value="1"/>
</dbReference>
<evidence type="ECO:0000259" key="5">
    <source>
        <dbReference type="PROSITE" id="PS50089"/>
    </source>
</evidence>
<dbReference type="InterPro" id="IPR045111">
    <property type="entry name" value="Vps41/Vps8"/>
</dbReference>
<dbReference type="Pfam" id="PF23410">
    <property type="entry name" value="Beta-prop_VPS8"/>
    <property type="match status" value="1"/>
</dbReference>
<evidence type="ECO:0000313" key="6">
    <source>
        <dbReference type="EMBL" id="GMT24491.1"/>
    </source>
</evidence>
<reference evidence="6" key="1">
    <citation type="submission" date="2023-10" db="EMBL/GenBank/DDBJ databases">
        <title>Genome assembly of Pristionchus species.</title>
        <authorList>
            <person name="Yoshida K."/>
            <person name="Sommer R.J."/>
        </authorList>
    </citation>
    <scope>NUCLEOTIDE SEQUENCE</scope>
    <source>
        <strain evidence="6">RS5133</strain>
    </source>
</reference>
<keyword evidence="3" id="KW-0862">Zinc</keyword>
<dbReference type="SUPFAM" id="SSF69322">
    <property type="entry name" value="Tricorn protease domain 2"/>
    <property type="match status" value="1"/>
</dbReference>
<dbReference type="InterPro" id="IPR015943">
    <property type="entry name" value="WD40/YVTN_repeat-like_dom_sf"/>
</dbReference>
<evidence type="ECO:0000313" key="7">
    <source>
        <dbReference type="Proteomes" id="UP001432322"/>
    </source>
</evidence>